<feature type="transmembrane region" description="Helical" evidence="1">
    <location>
        <begin position="53"/>
        <end position="80"/>
    </location>
</feature>
<feature type="transmembrane region" description="Helical" evidence="1">
    <location>
        <begin position="202"/>
        <end position="221"/>
    </location>
</feature>
<evidence type="ECO:0000256" key="1">
    <source>
        <dbReference type="SAM" id="Phobius"/>
    </source>
</evidence>
<keyword evidence="3" id="KW-1185">Reference proteome</keyword>
<keyword evidence="1" id="KW-0472">Membrane</keyword>
<gene>
    <name evidence="2" type="ORF">F5984_06370</name>
</gene>
<evidence type="ECO:0000313" key="2">
    <source>
        <dbReference type="EMBL" id="KAB7731845.1"/>
    </source>
</evidence>
<sequence>MLRISPRSLALLAGWSIVLMALLAGFAHGYVFSTLFVPDNAPATVEQLHLSETLFRAGILAFWVVLLCDVAVSGALYLFLKPVGQRLSLWSAGLRLVYTAMLGAALMHLNAIVPLLHTQTPTVAGPGEPMLRLFEQFSRGWSAGLIVFGAHLLALGVLVYRARFVPPVWGWLLGLAGICYLGTNLANLLWDAYPRYKPTVEGILSLPMIVGELGFGIWLLARGGKPTQV</sequence>
<dbReference type="EMBL" id="WELI01000002">
    <property type="protein sequence ID" value="KAB7731845.1"/>
    <property type="molecule type" value="Genomic_DNA"/>
</dbReference>
<accession>A0A7J5U484</accession>
<dbReference type="AlphaFoldDB" id="A0A7J5U484"/>
<dbReference type="RefSeq" id="WP_152123436.1">
    <property type="nucleotide sequence ID" value="NZ_WELI01000002.1"/>
</dbReference>
<feature type="transmembrane region" description="Helical" evidence="1">
    <location>
        <begin position="168"/>
        <end position="190"/>
    </location>
</feature>
<organism evidence="2 3">
    <name type="scientific">Rudanella paleaurantiibacter</name>
    <dbReference type="NCBI Taxonomy" id="2614655"/>
    <lineage>
        <taxon>Bacteria</taxon>
        <taxon>Pseudomonadati</taxon>
        <taxon>Bacteroidota</taxon>
        <taxon>Cytophagia</taxon>
        <taxon>Cytophagales</taxon>
        <taxon>Cytophagaceae</taxon>
        <taxon>Rudanella</taxon>
    </lineage>
</organism>
<dbReference type="InterPro" id="IPR025495">
    <property type="entry name" value="DUF4386"/>
</dbReference>
<name>A0A7J5U484_9BACT</name>
<reference evidence="2 3" key="1">
    <citation type="submission" date="2019-10" db="EMBL/GenBank/DDBJ databases">
        <title>Rudanella paleaurantiibacter sp. nov., isolated from sludge.</title>
        <authorList>
            <person name="Xu S.Q."/>
        </authorList>
    </citation>
    <scope>NUCLEOTIDE SEQUENCE [LARGE SCALE GENOMIC DNA]</scope>
    <source>
        <strain evidence="2 3">HX-22-17</strain>
    </source>
</reference>
<proteinExistence type="predicted"/>
<comment type="caution">
    <text evidence="2">The sequence shown here is derived from an EMBL/GenBank/DDBJ whole genome shotgun (WGS) entry which is preliminary data.</text>
</comment>
<protein>
    <submittedName>
        <fullName evidence="2">DUF4386 family protein</fullName>
    </submittedName>
</protein>
<keyword evidence="1" id="KW-1133">Transmembrane helix</keyword>
<feature type="transmembrane region" description="Helical" evidence="1">
    <location>
        <begin position="92"/>
        <end position="113"/>
    </location>
</feature>
<dbReference type="Pfam" id="PF14329">
    <property type="entry name" value="DUF4386"/>
    <property type="match status" value="1"/>
</dbReference>
<dbReference type="Proteomes" id="UP000488299">
    <property type="component" value="Unassembled WGS sequence"/>
</dbReference>
<keyword evidence="1" id="KW-0812">Transmembrane</keyword>
<feature type="transmembrane region" description="Helical" evidence="1">
    <location>
        <begin position="140"/>
        <end position="161"/>
    </location>
</feature>
<evidence type="ECO:0000313" key="3">
    <source>
        <dbReference type="Proteomes" id="UP000488299"/>
    </source>
</evidence>